<keyword evidence="1" id="KW-0472">Membrane</keyword>
<name>A0A1L9QWL9_9CYAN</name>
<dbReference type="Proteomes" id="UP000183940">
    <property type="component" value="Unassembled WGS sequence"/>
</dbReference>
<feature type="transmembrane region" description="Helical" evidence="1">
    <location>
        <begin position="186"/>
        <end position="217"/>
    </location>
</feature>
<dbReference type="InterPro" id="IPR018650">
    <property type="entry name" value="STSV1_Orf64"/>
</dbReference>
<dbReference type="AlphaFoldDB" id="A0A1L9QWL9"/>
<feature type="transmembrane region" description="Helical" evidence="1">
    <location>
        <begin position="21"/>
        <end position="39"/>
    </location>
</feature>
<feature type="transmembrane region" description="Helical" evidence="1">
    <location>
        <begin position="109"/>
        <end position="135"/>
    </location>
</feature>
<comment type="caution">
    <text evidence="2">The sequence shown here is derived from an EMBL/GenBank/DDBJ whole genome shotgun (WGS) entry which is preliminary data.</text>
</comment>
<feature type="transmembrane region" description="Helical" evidence="1">
    <location>
        <begin position="343"/>
        <end position="361"/>
    </location>
</feature>
<feature type="transmembrane region" description="Helical" evidence="1">
    <location>
        <begin position="304"/>
        <end position="323"/>
    </location>
</feature>
<keyword evidence="3" id="KW-1185">Reference proteome</keyword>
<dbReference type="Pfam" id="PF09852">
    <property type="entry name" value="DUF2079"/>
    <property type="match status" value="1"/>
</dbReference>
<evidence type="ECO:0000313" key="3">
    <source>
        <dbReference type="Proteomes" id="UP000183940"/>
    </source>
</evidence>
<dbReference type="EMBL" id="MLAW01000003">
    <property type="protein sequence ID" value="OJJ27064.1"/>
    <property type="molecule type" value="Genomic_DNA"/>
</dbReference>
<proteinExistence type="predicted"/>
<organism evidence="2 3">
    <name type="scientific">Roseofilum reptotaenium AO1-A</name>
    <dbReference type="NCBI Taxonomy" id="1925591"/>
    <lineage>
        <taxon>Bacteria</taxon>
        <taxon>Bacillati</taxon>
        <taxon>Cyanobacteriota</taxon>
        <taxon>Cyanophyceae</taxon>
        <taxon>Desertifilales</taxon>
        <taxon>Desertifilaceae</taxon>
        <taxon>Roseofilum</taxon>
    </lineage>
</organism>
<accession>A0A1L9QWL9</accession>
<feature type="transmembrane region" description="Helical" evidence="1">
    <location>
        <begin position="223"/>
        <end position="247"/>
    </location>
</feature>
<reference evidence="2" key="1">
    <citation type="submission" date="2016-10" db="EMBL/GenBank/DDBJ databases">
        <title>CRISPR-Cas defence system in Roseofilum reptotaenium: evidence of a bacteriophage-cyanobacterium arms race in the coral black band disease.</title>
        <authorList>
            <person name="Buerger P."/>
            <person name="Wood-Charlson E.M."/>
            <person name="Weynberg K.D."/>
            <person name="Willis B."/>
            <person name="Van Oppen M.J."/>
        </authorList>
    </citation>
    <scope>NUCLEOTIDE SEQUENCE [LARGE SCALE GENOMIC DNA]</scope>
    <source>
        <strain evidence="2">AO1-A</strain>
    </source>
</reference>
<sequence length="562" mass="63868">MTANIEQGRNITPLQANEWKPLLMVGGFFFTVCMALVLHRHFTFYSSYDQGIFNQVMWNGTQGNFFQSSLSSQLSTNVVHAGEMPDVSYHRLGQHFTPALLLWLPFYSWFPQAATLSVLLVTVISAAGMVLYVLARQYLEPIPARWITCSYYGAHAVIGPTLCNFHDNFQLPLFMFTLLLAMEKRWWWLFALMCPLILAIREDTGIALFGVGMYMILSRRFPRIGAMVCVLSFGYILALTNLIMPLFSDDISKRFMLEQFGQFTDAQEASTLDIIKGMLMSPGKLAIELVTPFSLTLRYIIAQWLPFAFVPVVAPTAWIITGFPLLKLFSGQTTSLLSVNVRYAIAVVPGLCYGAILWWSGEGFNNFFQPNKPRQPRALSRVSKRVWAVCLSISIFLAIAANPNRTLYFIVPDSVEPWVYVSPLQQWQRSQEIHNIIGRIPEDASVAAPTYIIPHLSSRREIIRSPFVFIKDDNGQVETVDYVVVDLWRLVRYQPAFGEDRESLNIHVGLINHLLTTSQYGITEFINGVVLMEKDVNSVPEKLQQWQAYEQSIQPVLNQERG</sequence>
<protein>
    <submittedName>
        <fullName evidence="2">Uncharacterized protein</fullName>
    </submittedName>
</protein>
<dbReference type="STRING" id="1925591.BI308_03155"/>
<gene>
    <name evidence="2" type="ORF">BI308_03155</name>
</gene>
<evidence type="ECO:0000313" key="2">
    <source>
        <dbReference type="EMBL" id="OJJ27064.1"/>
    </source>
</evidence>
<keyword evidence="1" id="KW-1133">Transmembrane helix</keyword>
<keyword evidence="1" id="KW-0812">Transmembrane</keyword>
<evidence type="ECO:0000256" key="1">
    <source>
        <dbReference type="SAM" id="Phobius"/>
    </source>
</evidence>